<comment type="caution">
    <text evidence="3">The sequence shown here is derived from an EMBL/GenBank/DDBJ whole genome shotgun (WGS) entry which is preliminary data.</text>
</comment>
<evidence type="ECO:0000313" key="4">
    <source>
        <dbReference type="Proteomes" id="UP000541136"/>
    </source>
</evidence>
<keyword evidence="3" id="KW-0413">Isomerase</keyword>
<dbReference type="Gene3D" id="3.40.30.10">
    <property type="entry name" value="Glutaredoxin"/>
    <property type="match status" value="1"/>
</dbReference>
<reference evidence="3 4" key="1">
    <citation type="submission" date="2020-08" db="EMBL/GenBank/DDBJ databases">
        <title>Genomic Encyclopedia of Type Strains, Phase IV (KMG-IV): sequencing the most valuable type-strain genomes for metagenomic binning, comparative biology and taxonomic classification.</title>
        <authorList>
            <person name="Goeker M."/>
        </authorList>
    </citation>
    <scope>NUCLEOTIDE SEQUENCE [LARGE SCALE GENOMIC DNA]</scope>
    <source>
        <strain evidence="3 4">DSM 12141</strain>
    </source>
</reference>
<organism evidence="3 4">
    <name type="scientific">Castellaniella defragrans</name>
    <name type="common">Alcaligenes defragrans</name>
    <dbReference type="NCBI Taxonomy" id="75697"/>
    <lineage>
        <taxon>Bacteria</taxon>
        <taxon>Pseudomonadati</taxon>
        <taxon>Pseudomonadota</taxon>
        <taxon>Betaproteobacteria</taxon>
        <taxon>Burkholderiales</taxon>
        <taxon>Alcaligenaceae</taxon>
        <taxon>Castellaniella</taxon>
    </lineage>
</organism>
<dbReference type="AlphaFoldDB" id="A0A7W9TNM9"/>
<dbReference type="CDD" id="cd02947">
    <property type="entry name" value="TRX_family"/>
    <property type="match status" value="1"/>
</dbReference>
<dbReference type="Pfam" id="PF00085">
    <property type="entry name" value="Thioredoxin"/>
    <property type="match status" value="1"/>
</dbReference>
<dbReference type="Proteomes" id="UP000541136">
    <property type="component" value="Unassembled WGS sequence"/>
</dbReference>
<dbReference type="PROSITE" id="PS51352">
    <property type="entry name" value="THIOREDOXIN_2"/>
    <property type="match status" value="1"/>
</dbReference>
<dbReference type="InterPro" id="IPR013766">
    <property type="entry name" value="Thioredoxin_domain"/>
</dbReference>
<dbReference type="GO" id="GO:0016853">
    <property type="term" value="F:isomerase activity"/>
    <property type="evidence" value="ECO:0007669"/>
    <property type="project" value="UniProtKB-KW"/>
</dbReference>
<evidence type="ECO:0000259" key="2">
    <source>
        <dbReference type="PROSITE" id="PS51352"/>
    </source>
</evidence>
<dbReference type="SUPFAM" id="SSF52833">
    <property type="entry name" value="Thioredoxin-like"/>
    <property type="match status" value="1"/>
</dbReference>
<evidence type="ECO:0000313" key="3">
    <source>
        <dbReference type="EMBL" id="MBB6083188.1"/>
    </source>
</evidence>
<sequence length="150" mass="16709">MKLFDPHAAPHALRERLAADSGRRVACYCAAWCRTCDAWRPLLEALADEYPGWTFLWVDVEDSPDWLGDEDIENFPTILVQDRGGTRYWGAVQPRAEHLRRLIDGAADLPALAAGPGSLDALARNQDRGNQDQGIQDQGNQERGNRNRGA</sequence>
<protein>
    <submittedName>
        <fullName evidence="3">Thiol-disulfide isomerase/thioredoxin</fullName>
    </submittedName>
</protein>
<accession>A0A7W9TNM9</accession>
<dbReference type="RefSeq" id="WP_151025507.1">
    <property type="nucleotide sequence ID" value="NZ_JACHIB010000006.1"/>
</dbReference>
<proteinExistence type="predicted"/>
<feature type="region of interest" description="Disordered" evidence="1">
    <location>
        <begin position="120"/>
        <end position="150"/>
    </location>
</feature>
<feature type="domain" description="Thioredoxin" evidence="2">
    <location>
        <begin position="1"/>
        <end position="108"/>
    </location>
</feature>
<feature type="compositionally biased region" description="Low complexity" evidence="1">
    <location>
        <begin position="131"/>
        <end position="141"/>
    </location>
</feature>
<dbReference type="InterPro" id="IPR036249">
    <property type="entry name" value="Thioredoxin-like_sf"/>
</dbReference>
<name>A0A7W9TNM9_CASDE</name>
<dbReference type="EMBL" id="JACHIB010000006">
    <property type="protein sequence ID" value="MBB6083188.1"/>
    <property type="molecule type" value="Genomic_DNA"/>
</dbReference>
<gene>
    <name evidence="3" type="ORF">HNR28_001225</name>
</gene>
<evidence type="ECO:0000256" key="1">
    <source>
        <dbReference type="SAM" id="MobiDB-lite"/>
    </source>
</evidence>